<proteinExistence type="predicted"/>
<dbReference type="AlphaFoldDB" id="A0AAI9ZQK0"/>
<keyword evidence="2" id="KW-1185">Reference proteome</keyword>
<evidence type="ECO:0000313" key="1">
    <source>
        <dbReference type="EMBL" id="KAK1636006.1"/>
    </source>
</evidence>
<dbReference type="RefSeq" id="XP_060444613.1">
    <property type="nucleotide sequence ID" value="XM_060590463.1"/>
</dbReference>
<dbReference type="GeneID" id="85475325"/>
<reference evidence="1" key="1">
    <citation type="submission" date="2021-06" db="EMBL/GenBank/DDBJ databases">
        <title>Comparative genomics, transcriptomics and evolutionary studies reveal genomic signatures of adaptation to plant cell wall in hemibiotrophic fungi.</title>
        <authorList>
            <consortium name="DOE Joint Genome Institute"/>
            <person name="Baroncelli R."/>
            <person name="Diaz J.F."/>
            <person name="Benocci T."/>
            <person name="Peng M."/>
            <person name="Battaglia E."/>
            <person name="Haridas S."/>
            <person name="Andreopoulos W."/>
            <person name="Labutti K."/>
            <person name="Pangilinan J."/>
            <person name="Floch G.L."/>
            <person name="Makela M.R."/>
            <person name="Henrissat B."/>
            <person name="Grigoriev I.V."/>
            <person name="Crouch J.A."/>
            <person name="De Vries R.P."/>
            <person name="Sukno S.A."/>
            <person name="Thon M.R."/>
        </authorList>
    </citation>
    <scope>NUCLEOTIDE SEQUENCE</scope>
    <source>
        <strain evidence="1">CBS 102054</strain>
    </source>
</reference>
<organism evidence="1 2">
    <name type="scientific">Colletotrichum phormii</name>
    <dbReference type="NCBI Taxonomy" id="359342"/>
    <lineage>
        <taxon>Eukaryota</taxon>
        <taxon>Fungi</taxon>
        <taxon>Dikarya</taxon>
        <taxon>Ascomycota</taxon>
        <taxon>Pezizomycotina</taxon>
        <taxon>Sordariomycetes</taxon>
        <taxon>Hypocreomycetidae</taxon>
        <taxon>Glomerellales</taxon>
        <taxon>Glomerellaceae</taxon>
        <taxon>Colletotrichum</taxon>
        <taxon>Colletotrichum acutatum species complex</taxon>
    </lineage>
</organism>
<protein>
    <submittedName>
        <fullName evidence="1">Uncharacterized protein</fullName>
    </submittedName>
</protein>
<accession>A0AAI9ZQK0</accession>
<sequence>MCPATLRLRVRVWLSSTALRLVDTHRQGKYATMRERLTSTVRPCLRPFWPGCDVLLFRNLGSRNFYPFQMG</sequence>
<gene>
    <name evidence="1" type="ORF">BDP81DRAFT_428859</name>
</gene>
<dbReference type="Proteomes" id="UP001243989">
    <property type="component" value="Unassembled WGS sequence"/>
</dbReference>
<dbReference type="EMBL" id="JAHMHQ010000011">
    <property type="protein sequence ID" value="KAK1636006.1"/>
    <property type="molecule type" value="Genomic_DNA"/>
</dbReference>
<evidence type="ECO:0000313" key="2">
    <source>
        <dbReference type="Proteomes" id="UP001243989"/>
    </source>
</evidence>
<name>A0AAI9ZQK0_9PEZI</name>
<comment type="caution">
    <text evidence="1">The sequence shown here is derived from an EMBL/GenBank/DDBJ whole genome shotgun (WGS) entry which is preliminary data.</text>
</comment>